<name>A0A819N3J6_9BILA</name>
<protein>
    <submittedName>
        <fullName evidence="2">Uncharacterized protein</fullName>
    </submittedName>
</protein>
<evidence type="ECO:0000313" key="2">
    <source>
        <dbReference type="EMBL" id="CAF3988366.1"/>
    </source>
</evidence>
<reference evidence="2" key="1">
    <citation type="submission" date="2021-02" db="EMBL/GenBank/DDBJ databases">
        <authorList>
            <person name="Nowell W R."/>
        </authorList>
    </citation>
    <scope>NUCLEOTIDE SEQUENCE</scope>
</reference>
<accession>A0A819N3J6</accession>
<organism evidence="2 3">
    <name type="scientific">Adineta steineri</name>
    <dbReference type="NCBI Taxonomy" id="433720"/>
    <lineage>
        <taxon>Eukaryota</taxon>
        <taxon>Metazoa</taxon>
        <taxon>Spiralia</taxon>
        <taxon>Gnathifera</taxon>
        <taxon>Rotifera</taxon>
        <taxon>Eurotatoria</taxon>
        <taxon>Bdelloidea</taxon>
        <taxon>Adinetida</taxon>
        <taxon>Adinetidae</taxon>
        <taxon>Adineta</taxon>
    </lineage>
</organism>
<proteinExistence type="predicted"/>
<dbReference type="Proteomes" id="UP000663860">
    <property type="component" value="Unassembled WGS sequence"/>
</dbReference>
<evidence type="ECO:0000313" key="1">
    <source>
        <dbReference type="EMBL" id="CAF1189003.1"/>
    </source>
</evidence>
<dbReference type="EMBL" id="CAJOBB010002661">
    <property type="protein sequence ID" value="CAF3988366.1"/>
    <property type="molecule type" value="Genomic_DNA"/>
</dbReference>
<comment type="caution">
    <text evidence="2">The sequence shown here is derived from an EMBL/GenBank/DDBJ whole genome shotgun (WGS) entry which is preliminary data.</text>
</comment>
<gene>
    <name evidence="1" type="ORF">IZO911_LOCUS27924</name>
    <name evidence="2" type="ORF">KXQ929_LOCUS27755</name>
</gene>
<evidence type="ECO:0000313" key="3">
    <source>
        <dbReference type="Proteomes" id="UP000663868"/>
    </source>
</evidence>
<sequence>MLGTLFNIYDDRWTQGIYESCVKSNIMLIDPKGLIDYGDEVQFRYLIENIIRNESFLSRVNAEQEFERMYQK</sequence>
<dbReference type="AlphaFoldDB" id="A0A819N3J6"/>
<dbReference type="Proteomes" id="UP000663868">
    <property type="component" value="Unassembled WGS sequence"/>
</dbReference>
<dbReference type="EMBL" id="CAJNOE010000388">
    <property type="protein sequence ID" value="CAF1189003.1"/>
    <property type="molecule type" value="Genomic_DNA"/>
</dbReference>